<evidence type="ECO:0000256" key="3">
    <source>
        <dbReference type="ARBA" id="ARBA00022525"/>
    </source>
</evidence>
<feature type="compositionally biased region" description="Basic residues" evidence="6">
    <location>
        <begin position="121"/>
        <end position="132"/>
    </location>
</feature>
<dbReference type="GO" id="GO:0030282">
    <property type="term" value="P:bone mineralization"/>
    <property type="evidence" value="ECO:0007669"/>
    <property type="project" value="InterPro"/>
</dbReference>
<dbReference type="PANTHER" id="PTHR17223:SF0">
    <property type="entry name" value="PARATHYROID HORMONE-RELATED PROTEIN"/>
    <property type="match status" value="1"/>
</dbReference>
<dbReference type="Pfam" id="PF01279">
    <property type="entry name" value="Parathyroid"/>
    <property type="match status" value="1"/>
</dbReference>
<evidence type="ECO:0000313" key="8">
    <source>
        <dbReference type="Proteomes" id="UP000694620"/>
    </source>
</evidence>
<evidence type="ECO:0000313" key="7">
    <source>
        <dbReference type="Ensembl" id="ENSECRP00000000726.1"/>
    </source>
</evidence>
<accession>A0A8C4X2V1</accession>
<name>A0A8C4X2V1_ERPCA</name>
<dbReference type="GO" id="GO:0005576">
    <property type="term" value="C:extracellular region"/>
    <property type="evidence" value="ECO:0007669"/>
    <property type="project" value="UniProtKB-SubCell"/>
</dbReference>
<reference evidence="7" key="2">
    <citation type="submission" date="2025-08" db="UniProtKB">
        <authorList>
            <consortium name="Ensembl"/>
        </authorList>
    </citation>
    <scope>IDENTIFICATION</scope>
</reference>
<dbReference type="InterPro" id="IPR003626">
    <property type="entry name" value="PTH-rel"/>
</dbReference>
<keyword evidence="4" id="KW-0165">Cleavage on pair of basic residues</keyword>
<proteinExistence type="inferred from homology"/>
<evidence type="ECO:0000256" key="6">
    <source>
        <dbReference type="SAM" id="MobiDB-lite"/>
    </source>
</evidence>
<dbReference type="GeneTree" id="ENSGT00390000004933"/>
<keyword evidence="3" id="KW-0964">Secreted</keyword>
<comment type="subcellular location">
    <subcellularLocation>
        <location evidence="1">Secreted</location>
    </subcellularLocation>
</comment>
<dbReference type="GO" id="GO:0005179">
    <property type="term" value="F:hormone activity"/>
    <property type="evidence" value="ECO:0007669"/>
    <property type="project" value="UniProtKB-KW"/>
</dbReference>
<feature type="region of interest" description="Disordered" evidence="6">
    <location>
        <begin position="118"/>
        <end position="145"/>
    </location>
</feature>
<gene>
    <name evidence="7" type="primary">PTHLH</name>
</gene>
<sequence length="174" mass="20117">MLCTGRIFQQWNFAVFLLCCSIPTYGLSFHCCRRRAVSEHQLLHDKSRSFQELQRRIWLRNLLDEVHTAEIQDLPSRTTNPKPAGSTKNYPIGLVVDEEGTYLPQETNIPQIYKDQTIKVNGKKKKKSRSGKRRESEKKKRRARSVNICENGSQIDGESITTPSYYNHHVGLLL</sequence>
<dbReference type="SMART" id="SM00087">
    <property type="entry name" value="PTH"/>
    <property type="match status" value="1"/>
</dbReference>
<evidence type="ECO:0000256" key="4">
    <source>
        <dbReference type="ARBA" id="ARBA00022685"/>
    </source>
</evidence>
<reference evidence="7" key="1">
    <citation type="submission" date="2021-06" db="EMBL/GenBank/DDBJ databases">
        <authorList>
            <consortium name="Wellcome Sanger Institute Data Sharing"/>
        </authorList>
    </citation>
    <scope>NUCLEOTIDE SEQUENCE [LARGE SCALE GENOMIC DNA]</scope>
</reference>
<dbReference type="AlphaFoldDB" id="A0A8C4X2V1"/>
<protein>
    <submittedName>
        <fullName evidence="7">Parathyroid hormone-like hormone a</fullName>
    </submittedName>
</protein>
<organism evidence="7 8">
    <name type="scientific">Erpetoichthys calabaricus</name>
    <name type="common">Rope fish</name>
    <name type="synonym">Calamoichthys calabaricus</name>
    <dbReference type="NCBI Taxonomy" id="27687"/>
    <lineage>
        <taxon>Eukaryota</taxon>
        <taxon>Metazoa</taxon>
        <taxon>Chordata</taxon>
        <taxon>Craniata</taxon>
        <taxon>Vertebrata</taxon>
        <taxon>Euteleostomi</taxon>
        <taxon>Actinopterygii</taxon>
        <taxon>Polypteriformes</taxon>
        <taxon>Polypteridae</taxon>
        <taxon>Erpetoichthys</taxon>
    </lineage>
</organism>
<keyword evidence="5" id="KW-0372">Hormone</keyword>
<dbReference type="Ensembl" id="ENSECRT00000000739.1">
    <property type="protein sequence ID" value="ENSECRP00000000726.1"/>
    <property type="gene ID" value="ENSECRG00000000461.1"/>
</dbReference>
<evidence type="ECO:0000256" key="2">
    <source>
        <dbReference type="ARBA" id="ARBA00006307"/>
    </source>
</evidence>
<evidence type="ECO:0000256" key="5">
    <source>
        <dbReference type="ARBA" id="ARBA00022702"/>
    </source>
</evidence>
<comment type="similarity">
    <text evidence="2">Belongs to the parathyroid hormone family.</text>
</comment>
<keyword evidence="8" id="KW-1185">Reference proteome</keyword>
<reference evidence="7" key="3">
    <citation type="submission" date="2025-09" db="UniProtKB">
        <authorList>
            <consortium name="Ensembl"/>
        </authorList>
    </citation>
    <scope>IDENTIFICATION</scope>
</reference>
<evidence type="ECO:0000256" key="1">
    <source>
        <dbReference type="ARBA" id="ARBA00004613"/>
    </source>
</evidence>
<dbReference type="InterPro" id="IPR001415">
    <property type="entry name" value="PTH/PTH-rel"/>
</dbReference>
<dbReference type="Proteomes" id="UP000694620">
    <property type="component" value="Chromosome 1"/>
</dbReference>
<dbReference type="PANTHER" id="PTHR17223">
    <property type="entry name" value="PARATHYROID HORMONE-RELATED"/>
    <property type="match status" value="1"/>
</dbReference>